<dbReference type="Proteomes" id="UP000077315">
    <property type="component" value="Unassembled WGS sequence"/>
</dbReference>
<protein>
    <submittedName>
        <fullName evidence="1">Uncharacterized protein</fullName>
    </submittedName>
</protein>
<evidence type="ECO:0000313" key="1">
    <source>
        <dbReference type="EMBL" id="OAD75840.1"/>
    </source>
</evidence>
<dbReference type="AlphaFoldDB" id="A0A167NGE7"/>
<dbReference type="EMBL" id="KV440976">
    <property type="protein sequence ID" value="OAD75840.1"/>
    <property type="molecule type" value="Genomic_DNA"/>
</dbReference>
<dbReference type="RefSeq" id="XP_018293880.1">
    <property type="nucleotide sequence ID" value="XM_018435313.1"/>
</dbReference>
<organism evidence="1 2">
    <name type="scientific">Phycomyces blakesleeanus (strain ATCC 8743b / DSM 1359 / FGSC 10004 / NBRC 33097 / NRRL 1555)</name>
    <dbReference type="NCBI Taxonomy" id="763407"/>
    <lineage>
        <taxon>Eukaryota</taxon>
        <taxon>Fungi</taxon>
        <taxon>Fungi incertae sedis</taxon>
        <taxon>Mucoromycota</taxon>
        <taxon>Mucoromycotina</taxon>
        <taxon>Mucoromycetes</taxon>
        <taxon>Mucorales</taxon>
        <taxon>Phycomycetaceae</taxon>
        <taxon>Phycomyces</taxon>
    </lineage>
</organism>
<name>A0A167NGE7_PHYB8</name>
<evidence type="ECO:0000313" key="2">
    <source>
        <dbReference type="Proteomes" id="UP000077315"/>
    </source>
</evidence>
<accession>A0A167NGE7</accession>
<sequence length="108" mass="12611">MILLIDTFSIKIKPRLKRMMLAYYPAQTQRHITCYKSWGLSVLIYSVSQSVSQCVYYYNNNYIYFLYHQLLPIADCLLPTAIAISIIDSAHRSWNIRRHSVSFGLAND</sequence>
<dbReference type="VEuPathDB" id="FungiDB:PHYBLDRAFT_165820"/>
<keyword evidence="2" id="KW-1185">Reference proteome</keyword>
<proteinExistence type="predicted"/>
<dbReference type="InParanoid" id="A0A167NGE7"/>
<gene>
    <name evidence="1" type="ORF">PHYBLDRAFT_165820</name>
</gene>
<dbReference type="GeneID" id="28996219"/>
<reference evidence="2" key="1">
    <citation type="submission" date="2015-06" db="EMBL/GenBank/DDBJ databases">
        <title>Expansion of signal transduction pathways in fungi by whole-genome duplication.</title>
        <authorList>
            <consortium name="DOE Joint Genome Institute"/>
            <person name="Corrochano L.M."/>
            <person name="Kuo A."/>
            <person name="Marcet-Houben M."/>
            <person name="Polaino S."/>
            <person name="Salamov A."/>
            <person name="Villalobos J.M."/>
            <person name="Alvarez M.I."/>
            <person name="Avalos J."/>
            <person name="Benito E.P."/>
            <person name="Benoit I."/>
            <person name="Burger G."/>
            <person name="Camino L.P."/>
            <person name="Canovas D."/>
            <person name="Cerda-Olmedo E."/>
            <person name="Cheng J.-F."/>
            <person name="Dominguez A."/>
            <person name="Elias M."/>
            <person name="Eslava A.P."/>
            <person name="Glaser F."/>
            <person name="Grimwood J."/>
            <person name="Gutierrez G."/>
            <person name="Heitman J."/>
            <person name="Henrissat B."/>
            <person name="Iturriaga E.A."/>
            <person name="Lang B.F."/>
            <person name="Lavin J.L."/>
            <person name="Lee S."/>
            <person name="Li W."/>
            <person name="Lindquist E."/>
            <person name="Lopez-Garcia S."/>
            <person name="Luque E.M."/>
            <person name="Marcos A.T."/>
            <person name="Martin J."/>
            <person name="McCluskey K."/>
            <person name="Medina H.R."/>
            <person name="Miralles-Duran A."/>
            <person name="Miyazaki A."/>
            <person name="Munoz-Torres E."/>
            <person name="Oguiza J.A."/>
            <person name="Ohm R."/>
            <person name="Olmedo M."/>
            <person name="Orejas M."/>
            <person name="Ortiz-Castellanos L."/>
            <person name="Pisabarro A.G."/>
            <person name="Rodriguez-Romero J."/>
            <person name="Ruiz-Herrera J."/>
            <person name="Ruiz-Vazquez R."/>
            <person name="Sanz C."/>
            <person name="Schackwitz W."/>
            <person name="Schmutz J."/>
            <person name="Shahriari M."/>
            <person name="Shelest E."/>
            <person name="Silva-Franco F."/>
            <person name="Soanes D."/>
            <person name="Syed K."/>
            <person name="Tagua V.G."/>
            <person name="Talbot N.J."/>
            <person name="Thon M."/>
            <person name="De vries R.P."/>
            <person name="Wiebenga A."/>
            <person name="Yadav J.S."/>
            <person name="Braun E.L."/>
            <person name="Baker S."/>
            <person name="Garre V."/>
            <person name="Horwitz B."/>
            <person name="Torres-Martinez S."/>
            <person name="Idnurm A."/>
            <person name="Herrera-Estrella A."/>
            <person name="Gabaldon T."/>
            <person name="Grigoriev I.V."/>
        </authorList>
    </citation>
    <scope>NUCLEOTIDE SEQUENCE [LARGE SCALE GENOMIC DNA]</scope>
    <source>
        <strain evidence="2">NRRL 1555(-)</strain>
    </source>
</reference>